<dbReference type="CDD" id="cd07484">
    <property type="entry name" value="Peptidases_S8_Thermitase_like"/>
    <property type="match status" value="1"/>
</dbReference>
<keyword evidence="4 7" id="KW-0645">Protease</keyword>
<dbReference type="EMBL" id="CADCVS010000387">
    <property type="protein sequence ID" value="CAA9520618.1"/>
    <property type="molecule type" value="Genomic_DNA"/>
</dbReference>
<keyword evidence="9" id="KW-0732">Signal</keyword>
<dbReference type="PROSITE" id="PS00138">
    <property type="entry name" value="SUBTILASE_SER"/>
    <property type="match status" value="1"/>
</dbReference>
<organism evidence="11">
    <name type="scientific">uncultured Solirubrobacteraceae bacterium</name>
    <dbReference type="NCBI Taxonomy" id="1162706"/>
    <lineage>
        <taxon>Bacteria</taxon>
        <taxon>Bacillati</taxon>
        <taxon>Actinomycetota</taxon>
        <taxon>Thermoleophilia</taxon>
        <taxon>Solirubrobacterales</taxon>
        <taxon>Solirubrobacteraceae</taxon>
        <taxon>environmental samples</taxon>
    </lineage>
</organism>
<dbReference type="GO" id="GO:0004252">
    <property type="term" value="F:serine-type endopeptidase activity"/>
    <property type="evidence" value="ECO:0007669"/>
    <property type="project" value="UniProtKB-UniRule"/>
</dbReference>
<dbReference type="InterPro" id="IPR034084">
    <property type="entry name" value="Thermitase-like_dom"/>
</dbReference>
<dbReference type="InterPro" id="IPR000209">
    <property type="entry name" value="Peptidase_S8/S53_dom"/>
</dbReference>
<evidence type="ECO:0000256" key="1">
    <source>
        <dbReference type="ARBA" id="ARBA00004613"/>
    </source>
</evidence>
<protein>
    <recommendedName>
        <fullName evidence="10">Peptidase S8/S53 domain-containing protein</fullName>
    </recommendedName>
</protein>
<dbReference type="PRINTS" id="PR00723">
    <property type="entry name" value="SUBTILISIN"/>
</dbReference>
<dbReference type="GO" id="GO:0005576">
    <property type="term" value="C:extracellular region"/>
    <property type="evidence" value="ECO:0007669"/>
    <property type="project" value="UniProtKB-SubCell"/>
</dbReference>
<dbReference type="InterPro" id="IPR015500">
    <property type="entry name" value="Peptidase_S8_subtilisin-rel"/>
</dbReference>
<gene>
    <name evidence="11" type="ORF">AVDCRST_MAG30-3019</name>
</gene>
<evidence type="ECO:0000256" key="8">
    <source>
        <dbReference type="RuleBase" id="RU003355"/>
    </source>
</evidence>
<name>A0A6J4TDK5_9ACTN</name>
<evidence type="ECO:0000256" key="9">
    <source>
        <dbReference type="SAM" id="SignalP"/>
    </source>
</evidence>
<evidence type="ECO:0000313" key="11">
    <source>
        <dbReference type="EMBL" id="CAA9520618.1"/>
    </source>
</evidence>
<keyword evidence="5 7" id="KW-0378">Hydrolase</keyword>
<comment type="subcellular location">
    <subcellularLocation>
        <location evidence="1">Secreted</location>
    </subcellularLocation>
</comment>
<comment type="similarity">
    <text evidence="2 7 8">Belongs to the peptidase S8 family.</text>
</comment>
<feature type="active site" description="Charge relay system" evidence="7">
    <location>
        <position position="107"/>
    </location>
</feature>
<dbReference type="AlphaFoldDB" id="A0A6J4TDK5"/>
<dbReference type="Gene3D" id="3.40.50.200">
    <property type="entry name" value="Peptidase S8/S53 domain"/>
    <property type="match status" value="1"/>
</dbReference>
<evidence type="ECO:0000259" key="10">
    <source>
        <dbReference type="Pfam" id="PF00082"/>
    </source>
</evidence>
<dbReference type="PROSITE" id="PS51892">
    <property type="entry name" value="SUBTILASE"/>
    <property type="match status" value="1"/>
</dbReference>
<evidence type="ECO:0000256" key="7">
    <source>
        <dbReference type="PROSITE-ProRule" id="PRU01240"/>
    </source>
</evidence>
<dbReference type="InterPro" id="IPR023827">
    <property type="entry name" value="Peptidase_S8_Asp-AS"/>
</dbReference>
<evidence type="ECO:0000256" key="4">
    <source>
        <dbReference type="ARBA" id="ARBA00022670"/>
    </source>
</evidence>
<dbReference type="InterPro" id="IPR051048">
    <property type="entry name" value="Peptidase_S8/S53_subtilisin"/>
</dbReference>
<accession>A0A6J4TDK5</accession>
<feature type="active site" description="Charge relay system" evidence="7">
    <location>
        <position position="293"/>
    </location>
</feature>
<dbReference type="InterPro" id="IPR022398">
    <property type="entry name" value="Peptidase_S8_His-AS"/>
</dbReference>
<dbReference type="PANTHER" id="PTHR43399">
    <property type="entry name" value="SUBTILISIN-RELATED"/>
    <property type="match status" value="1"/>
</dbReference>
<evidence type="ECO:0000256" key="6">
    <source>
        <dbReference type="ARBA" id="ARBA00022825"/>
    </source>
</evidence>
<dbReference type="InterPro" id="IPR036852">
    <property type="entry name" value="Peptidase_S8/S53_dom_sf"/>
</dbReference>
<proteinExistence type="inferred from homology"/>
<reference evidence="11" key="1">
    <citation type="submission" date="2020-02" db="EMBL/GenBank/DDBJ databases">
        <authorList>
            <person name="Meier V. D."/>
        </authorList>
    </citation>
    <scope>NUCLEOTIDE SEQUENCE</scope>
    <source>
        <strain evidence="11">AVDCRST_MAG30</strain>
    </source>
</reference>
<dbReference type="SUPFAM" id="SSF52743">
    <property type="entry name" value="Subtilisin-like"/>
    <property type="match status" value="1"/>
</dbReference>
<feature type="chain" id="PRO_5027094746" description="Peptidase S8/S53 domain-containing protein" evidence="9">
    <location>
        <begin position="26"/>
        <end position="372"/>
    </location>
</feature>
<feature type="active site" description="Charge relay system" evidence="7">
    <location>
        <position position="62"/>
    </location>
</feature>
<keyword evidence="3" id="KW-0964">Secreted</keyword>
<sequence length="372" mass="36832">MRRIPTLATILATAAAFGAAGTAHAAVPNDPHFGLQWGPKQVHAPAAWGTSTGAGATIAIVDSGVDLDHPDLAGKIAGGATFIDCKRSCGNGDWESGGKAAGAPDPHGTHVAGIAAAATNNGTGIAGVAPDSKLLAVKVLGEEGGSFEDIASGIRWSADKGADVVNLSLGALPGAQALVITGLISDVQEAIAYANAKGVTVVAAAGNDFASICGTPASDKGALCVASTTREEGRSGFSNFAIKDDLSTVSAPGGAAFLSCKEDIISTVPFAAEDGFCEKREGTTGYDFYAGTSMATPHVAGVAGLLAAQGRTNENVVQTLMDTARDPIVGTRGTYDPVYGYGIVDAAAAVAAPGATTATKPPKGGGGKPKRG</sequence>
<evidence type="ECO:0000256" key="3">
    <source>
        <dbReference type="ARBA" id="ARBA00022525"/>
    </source>
</evidence>
<keyword evidence="6 7" id="KW-0720">Serine protease</keyword>
<dbReference type="PANTHER" id="PTHR43399:SF4">
    <property type="entry name" value="CELL WALL-ASSOCIATED PROTEASE"/>
    <property type="match status" value="1"/>
</dbReference>
<dbReference type="Pfam" id="PF00082">
    <property type="entry name" value="Peptidase_S8"/>
    <property type="match status" value="1"/>
</dbReference>
<feature type="domain" description="Peptidase S8/S53" evidence="10">
    <location>
        <begin position="53"/>
        <end position="342"/>
    </location>
</feature>
<dbReference type="InterPro" id="IPR023828">
    <property type="entry name" value="Peptidase_S8_Ser-AS"/>
</dbReference>
<dbReference type="PROSITE" id="PS00136">
    <property type="entry name" value="SUBTILASE_ASP"/>
    <property type="match status" value="1"/>
</dbReference>
<evidence type="ECO:0000256" key="2">
    <source>
        <dbReference type="ARBA" id="ARBA00011073"/>
    </source>
</evidence>
<evidence type="ECO:0000256" key="5">
    <source>
        <dbReference type="ARBA" id="ARBA00022801"/>
    </source>
</evidence>
<feature type="signal peptide" evidence="9">
    <location>
        <begin position="1"/>
        <end position="25"/>
    </location>
</feature>
<dbReference type="PROSITE" id="PS00137">
    <property type="entry name" value="SUBTILASE_HIS"/>
    <property type="match status" value="1"/>
</dbReference>
<dbReference type="GO" id="GO:0006508">
    <property type="term" value="P:proteolysis"/>
    <property type="evidence" value="ECO:0007669"/>
    <property type="project" value="UniProtKB-KW"/>
</dbReference>